<keyword evidence="2" id="KW-1185">Reference proteome</keyword>
<comment type="caution">
    <text evidence="1">The sequence shown here is derived from an EMBL/GenBank/DDBJ whole genome shotgun (WGS) entry which is preliminary data.</text>
</comment>
<dbReference type="RefSeq" id="WP_054838930.1">
    <property type="nucleotide sequence ID" value="NZ_BBBY01000026.1"/>
</dbReference>
<dbReference type="EMBL" id="WGGD01000005">
    <property type="protein sequence ID" value="MUN29785.1"/>
    <property type="molecule type" value="Genomic_DNA"/>
</dbReference>
<organism evidence="1 2">
    <name type="scientific">Sulfuracidifex metallicus DSM 6482 = JCM 9184</name>
    <dbReference type="NCBI Taxonomy" id="523847"/>
    <lineage>
        <taxon>Archaea</taxon>
        <taxon>Thermoproteota</taxon>
        <taxon>Thermoprotei</taxon>
        <taxon>Sulfolobales</taxon>
        <taxon>Sulfolobaceae</taxon>
        <taxon>Sulfuracidifex</taxon>
    </lineage>
</organism>
<reference evidence="1 2" key="1">
    <citation type="submission" date="2019-10" db="EMBL/GenBank/DDBJ databases">
        <title>Sequencing and Assembly of Multiple Reported Metal-Biooxidizing Members of the Extremely Thermoacidophilic Archaeal Family Sulfolobaceae.</title>
        <authorList>
            <person name="Counts J.A."/>
            <person name="Kelly R.M."/>
        </authorList>
    </citation>
    <scope>NUCLEOTIDE SEQUENCE [LARGE SCALE GENOMIC DNA]</scope>
    <source>
        <strain evidence="1 2">DSM 6482</strain>
    </source>
</reference>
<sequence length="155" mass="18654">MQELCYQLRREKIEKAGLVMLNREEFRKIMENEIFMKVLAEPDYRELNISKSYYYYVLERLGKDKLVEDGKVNFKVAVSYEFDYRNEMLKLDPLYLIVRRDVVHLVDLRRDCRIDYALLAELGFSEDRSPSLCRKVRRALCEEIKQYFKGAILAF</sequence>
<evidence type="ECO:0000313" key="2">
    <source>
        <dbReference type="Proteomes" id="UP000470772"/>
    </source>
</evidence>
<protein>
    <submittedName>
        <fullName evidence="1">Uncharacterized protein</fullName>
    </submittedName>
</protein>
<proteinExistence type="predicted"/>
<dbReference type="Proteomes" id="UP000470772">
    <property type="component" value="Unassembled WGS sequence"/>
</dbReference>
<dbReference type="AlphaFoldDB" id="A0A6A9QR56"/>
<evidence type="ECO:0000313" key="1">
    <source>
        <dbReference type="EMBL" id="MUN29785.1"/>
    </source>
</evidence>
<accession>A0A6A9QR56</accession>
<name>A0A6A9QR56_SULME</name>
<dbReference type="OrthoDB" id="33325at2157"/>
<gene>
    <name evidence="1" type="ORF">GC250_10155</name>
</gene>